<dbReference type="InterPro" id="IPR020557">
    <property type="entry name" value="Fumarate_lyase_CS"/>
</dbReference>
<dbReference type="EMBL" id="BAABME010018212">
    <property type="protein sequence ID" value="GAA0153008.1"/>
    <property type="molecule type" value="Genomic_DNA"/>
</dbReference>
<keyword evidence="2" id="KW-1185">Reference proteome</keyword>
<accession>A0AAV3PNY7</accession>
<gene>
    <name evidence="1" type="ORF">LIER_37607</name>
</gene>
<dbReference type="PROSITE" id="PS00163">
    <property type="entry name" value="FUMARATE_LYASES"/>
    <property type="match status" value="1"/>
</dbReference>
<evidence type="ECO:0000313" key="1">
    <source>
        <dbReference type="EMBL" id="GAA0153008.1"/>
    </source>
</evidence>
<dbReference type="AlphaFoldDB" id="A0AAV3PNY7"/>
<proteinExistence type="predicted"/>
<name>A0AAV3PNY7_LITER</name>
<dbReference type="Proteomes" id="UP001454036">
    <property type="component" value="Unassembled WGS sequence"/>
</dbReference>
<comment type="caution">
    <text evidence="1">The sequence shown here is derived from an EMBL/GenBank/DDBJ whole genome shotgun (WGS) entry which is preliminary data.</text>
</comment>
<reference evidence="1 2" key="1">
    <citation type="submission" date="2024-01" db="EMBL/GenBank/DDBJ databases">
        <title>The complete chloroplast genome sequence of Lithospermum erythrorhizon: insights into the phylogenetic relationship among Boraginaceae species and the maternal lineages of purple gromwells.</title>
        <authorList>
            <person name="Okada T."/>
            <person name="Watanabe K."/>
        </authorList>
    </citation>
    <scope>NUCLEOTIDE SEQUENCE [LARGE SCALE GENOMIC DNA]</scope>
</reference>
<evidence type="ECO:0000313" key="2">
    <source>
        <dbReference type="Proteomes" id="UP001454036"/>
    </source>
</evidence>
<organism evidence="1 2">
    <name type="scientific">Lithospermum erythrorhizon</name>
    <name type="common">Purple gromwell</name>
    <name type="synonym">Lithospermum officinale var. erythrorhizon</name>
    <dbReference type="NCBI Taxonomy" id="34254"/>
    <lineage>
        <taxon>Eukaryota</taxon>
        <taxon>Viridiplantae</taxon>
        <taxon>Streptophyta</taxon>
        <taxon>Embryophyta</taxon>
        <taxon>Tracheophyta</taxon>
        <taxon>Spermatophyta</taxon>
        <taxon>Magnoliopsida</taxon>
        <taxon>eudicotyledons</taxon>
        <taxon>Gunneridae</taxon>
        <taxon>Pentapetalae</taxon>
        <taxon>asterids</taxon>
        <taxon>lamiids</taxon>
        <taxon>Boraginales</taxon>
        <taxon>Boraginaceae</taxon>
        <taxon>Boraginoideae</taxon>
        <taxon>Lithospermeae</taxon>
        <taxon>Lithospermum</taxon>
    </lineage>
</organism>
<protein>
    <submittedName>
        <fullName evidence="1">Uncharacterized protein</fullName>
    </submittedName>
</protein>
<sequence length="179" mass="19272">MDSDFLVPGFADEVLVTWIVLRWNPYRGNSPPGSCTMPHKVNYKGVTMGKDPLAMVSKRKGVATLEDTSDASALTPVPKKSRRTARKVIPKDAPVVIEVLPKTTNPPSPELLPVITFNIPDHIPSLDIVASVQESPPLVPHPVASSSSGGTSLGYLYFLPSGITVTEKTVSKREEPTVC</sequence>
<dbReference type="GO" id="GO:0003824">
    <property type="term" value="F:catalytic activity"/>
    <property type="evidence" value="ECO:0007669"/>
    <property type="project" value="InterPro"/>
</dbReference>